<keyword evidence="2" id="KW-1185">Reference proteome</keyword>
<dbReference type="EMBL" id="NFJD01000002">
    <property type="protein sequence ID" value="OUO56894.1"/>
    <property type="molecule type" value="Genomic_DNA"/>
</dbReference>
<protein>
    <recommendedName>
        <fullName evidence="3">DNA alkylation repair protein</fullName>
    </recommendedName>
</protein>
<evidence type="ECO:0000313" key="2">
    <source>
        <dbReference type="Proteomes" id="UP000196368"/>
    </source>
</evidence>
<gene>
    <name evidence="1" type="ORF">B5F75_03360</name>
</gene>
<reference evidence="2" key="1">
    <citation type="submission" date="2017-04" db="EMBL/GenBank/DDBJ databases">
        <title>Function of individual gut microbiota members based on whole genome sequencing of pure cultures obtained from chicken caecum.</title>
        <authorList>
            <person name="Medvecky M."/>
            <person name="Cejkova D."/>
            <person name="Polansky O."/>
            <person name="Karasova D."/>
            <person name="Kubasova T."/>
            <person name="Cizek A."/>
            <person name="Rychlik I."/>
        </authorList>
    </citation>
    <scope>NUCLEOTIDE SEQUENCE [LARGE SCALE GENOMIC DNA]</scope>
    <source>
        <strain evidence="2">An273</strain>
    </source>
</reference>
<dbReference type="RefSeq" id="WP_087287933.1">
    <property type="nucleotide sequence ID" value="NZ_NFJD01000002.1"/>
</dbReference>
<evidence type="ECO:0008006" key="3">
    <source>
        <dbReference type="Google" id="ProtNLM"/>
    </source>
</evidence>
<dbReference type="PANTHER" id="PTHR41291:SF1">
    <property type="entry name" value="DNA ALKYLATION REPAIR PROTEIN"/>
    <property type="match status" value="1"/>
</dbReference>
<dbReference type="AlphaFoldDB" id="A0A1Y4DCL6"/>
<dbReference type="SUPFAM" id="SSF48371">
    <property type="entry name" value="ARM repeat"/>
    <property type="match status" value="1"/>
</dbReference>
<dbReference type="InterPro" id="IPR014825">
    <property type="entry name" value="DNA_alkylation"/>
</dbReference>
<evidence type="ECO:0000313" key="1">
    <source>
        <dbReference type="EMBL" id="OUO56894.1"/>
    </source>
</evidence>
<proteinExistence type="predicted"/>
<accession>A0A1Y4DCL6</accession>
<dbReference type="PANTHER" id="PTHR41291">
    <property type="entry name" value="DNA ALKYLATION REPAIR PROTEIN"/>
    <property type="match status" value="1"/>
</dbReference>
<name>A0A1Y4DCL6_9BACT</name>
<organism evidence="1 2">
    <name type="scientific">Candidatus Avelusimicrobium gallicola</name>
    <dbReference type="NCBI Taxonomy" id="2562704"/>
    <lineage>
        <taxon>Bacteria</taxon>
        <taxon>Pseudomonadati</taxon>
        <taxon>Elusimicrobiota</taxon>
        <taxon>Elusimicrobia</taxon>
        <taxon>Elusimicrobiales</taxon>
        <taxon>Elusimicrobiaceae</taxon>
        <taxon>Candidatus Avelusimicrobium</taxon>
    </lineage>
</organism>
<dbReference type="Pfam" id="PF08713">
    <property type="entry name" value="DNA_alkylation"/>
    <property type="match status" value="1"/>
</dbReference>
<dbReference type="CDD" id="cd06561">
    <property type="entry name" value="AlkD_like"/>
    <property type="match status" value="1"/>
</dbReference>
<dbReference type="Proteomes" id="UP000196368">
    <property type="component" value="Unassembled WGS sequence"/>
</dbReference>
<dbReference type="OrthoDB" id="1117222at2"/>
<dbReference type="Gene3D" id="1.25.10.90">
    <property type="match status" value="1"/>
</dbReference>
<sequence length="238" mass="27103">MTSPITRSRCEELLRRIKRFSSPAFKKQMSERFGICIDNALGTPVTTLRLLVKGLPRPDQELAEALWETGIHEARITASMLADPARMTREQLNDWAHALNSWDICDSCCNNLFSKVKNPLKLAERWIKREEEFVRRAGFAIICSLAAPRAKTKDEELIKLLPLIKNHAADPRPMVYKAVNWALRNIGKKNPRLTPKAIACAEEILDLYADNKSARWVASNALWELKSPKIKAMVAKRK</sequence>
<comment type="caution">
    <text evidence="1">The sequence shown here is derived from an EMBL/GenBank/DDBJ whole genome shotgun (WGS) entry which is preliminary data.</text>
</comment>
<dbReference type="InterPro" id="IPR016024">
    <property type="entry name" value="ARM-type_fold"/>
</dbReference>